<comment type="caution">
    <text evidence="1">The sequence shown here is derived from an EMBL/GenBank/DDBJ whole genome shotgun (WGS) entry which is preliminary data.</text>
</comment>
<evidence type="ECO:0000313" key="1">
    <source>
        <dbReference type="EMBL" id="PLW58997.1"/>
    </source>
</evidence>
<gene>
    <name evidence="1" type="ORF">CYU10_002399</name>
</gene>
<organism evidence="1 2">
    <name type="scientific">Lactococcus lactis subsp. lactis</name>
    <name type="common">Streptococcus lactis</name>
    <dbReference type="NCBI Taxonomy" id="1360"/>
    <lineage>
        <taxon>Bacteria</taxon>
        <taxon>Bacillati</taxon>
        <taxon>Bacillota</taxon>
        <taxon>Bacilli</taxon>
        <taxon>Lactobacillales</taxon>
        <taxon>Streptococcaceae</taxon>
        <taxon>Lactococcus</taxon>
    </lineage>
</organism>
<dbReference type="Proteomes" id="UP000234865">
    <property type="component" value="Unassembled WGS sequence"/>
</dbReference>
<sequence length="383" mass="43338">MEFNLFGKAVRIQTSKLNQETQRAQAWGDEVVSATSGFYNNISAKIATEIAKVNFQHVKYKKVDGGSDTLASMDGSDIDELLNWKPKGYENTTAFWQAVTKKLLTTRKVYIKIVDDKQGNLVDLKLLESGDEANTNETINLVSPFFINENTSILDATLSGIATKLQQGRMRGVLKVNAIVDAENDEFKQTALKTINAMQSVSTYNGLGVMDDKSEVLEFKNSYSVLNDEEIKLIKQELLSSYFMSEKILSGEPSQEEQIYFYNSTIIPILAQLEKELSYKLISQSRRRKTQGNRYYERIIIDNQLFKFASLKDLIELYHENTQAPFLSVNEWKALAGLEPSEGGDVYLTNANARLVEKYSDLLITKEDETKDESKTTDEPDVE</sequence>
<evidence type="ECO:0000313" key="2">
    <source>
        <dbReference type="Proteomes" id="UP000234865"/>
    </source>
</evidence>
<accession>A0A2N5W9T8</accession>
<reference evidence="2" key="1">
    <citation type="submission" date="2016-08" db="EMBL/GenBank/DDBJ databases">
        <title>Comparative genomics of Lactococcus lactis strain WFLU12 isolated from the gastrointestinal tract of wild olive flounder (Paralichythys olivaceus).</title>
        <authorList>
            <person name="Nguyen T.L."/>
            <person name="Kim D.-H."/>
        </authorList>
    </citation>
    <scope>NUCLEOTIDE SEQUENCE [LARGE SCALE GENOMIC DNA]</scope>
    <source>
        <strain evidence="2">WFLU12</strain>
    </source>
</reference>
<dbReference type="AlphaFoldDB" id="A0A2N5W9T8"/>
<dbReference type="EMBL" id="PKRZ01000002">
    <property type="protein sequence ID" value="PLW58997.1"/>
    <property type="molecule type" value="Genomic_DNA"/>
</dbReference>
<dbReference type="RefSeq" id="WP_095587015.1">
    <property type="nucleotide sequence ID" value="NZ_PKRZ01000002.1"/>
</dbReference>
<name>A0A2N5W9T8_LACLL</name>
<protein>
    <submittedName>
        <fullName evidence="1">Phage portal protein, HK97 family</fullName>
    </submittedName>
</protein>
<proteinExistence type="predicted"/>